<name>A0A9D1GWD8_9ACTN</name>
<evidence type="ECO:0000313" key="5">
    <source>
        <dbReference type="Proteomes" id="UP000886842"/>
    </source>
</evidence>
<proteinExistence type="predicted"/>
<dbReference type="Proteomes" id="UP000886842">
    <property type="component" value="Unassembled WGS sequence"/>
</dbReference>
<comment type="caution">
    <text evidence="4">The sequence shown here is derived from an EMBL/GenBank/DDBJ whole genome shotgun (WGS) entry which is preliminary data.</text>
</comment>
<dbReference type="InterPro" id="IPR005182">
    <property type="entry name" value="YdbS-like_PH"/>
</dbReference>
<feature type="transmembrane region" description="Helical" evidence="2">
    <location>
        <begin position="20"/>
        <end position="39"/>
    </location>
</feature>
<feature type="region of interest" description="Disordered" evidence="1">
    <location>
        <begin position="448"/>
        <end position="467"/>
    </location>
</feature>
<dbReference type="AlphaFoldDB" id="A0A9D1GWD8"/>
<keyword evidence="2" id="KW-0812">Transmembrane</keyword>
<reference evidence="4" key="2">
    <citation type="journal article" date="2021" name="PeerJ">
        <title>Extensive microbial diversity within the chicken gut microbiome revealed by metagenomics and culture.</title>
        <authorList>
            <person name="Gilroy R."/>
            <person name="Ravi A."/>
            <person name="Getino M."/>
            <person name="Pursley I."/>
            <person name="Horton D.L."/>
            <person name="Alikhan N.F."/>
            <person name="Baker D."/>
            <person name="Gharbi K."/>
            <person name="Hall N."/>
            <person name="Watson M."/>
            <person name="Adriaenssens E.M."/>
            <person name="Foster-Nyarko E."/>
            <person name="Jarju S."/>
            <person name="Secka A."/>
            <person name="Antonio M."/>
            <person name="Oren A."/>
            <person name="Chaudhuri R.R."/>
            <person name="La Ragione R."/>
            <person name="Hildebrand F."/>
            <person name="Pallen M.J."/>
        </authorList>
    </citation>
    <scope>NUCLEOTIDE SEQUENCE</scope>
    <source>
        <strain evidence="4">ChiGjej1B1-24693</strain>
    </source>
</reference>
<evidence type="ECO:0000256" key="1">
    <source>
        <dbReference type="SAM" id="MobiDB-lite"/>
    </source>
</evidence>
<evidence type="ECO:0000259" key="3">
    <source>
        <dbReference type="Pfam" id="PF03703"/>
    </source>
</evidence>
<dbReference type="InterPro" id="IPR014529">
    <property type="entry name" value="UCP026631"/>
</dbReference>
<organism evidence="4 5">
    <name type="scientific">Candidatus Avipropionibacterium avicola</name>
    <dbReference type="NCBI Taxonomy" id="2840701"/>
    <lineage>
        <taxon>Bacteria</taxon>
        <taxon>Bacillati</taxon>
        <taxon>Actinomycetota</taxon>
        <taxon>Actinomycetes</taxon>
        <taxon>Propionibacteriales</taxon>
        <taxon>Propionibacteriaceae</taxon>
        <taxon>Propionibacteriaceae incertae sedis</taxon>
        <taxon>Candidatus Avipropionibacterium</taxon>
    </lineage>
</organism>
<feature type="compositionally biased region" description="Basic and acidic residues" evidence="1">
    <location>
        <begin position="448"/>
        <end position="460"/>
    </location>
</feature>
<keyword evidence="2" id="KW-0472">Membrane</keyword>
<feature type="transmembrane region" description="Helical" evidence="2">
    <location>
        <begin position="222"/>
        <end position="241"/>
    </location>
</feature>
<dbReference type="Pfam" id="PF03703">
    <property type="entry name" value="bPH_2"/>
    <property type="match status" value="3"/>
</dbReference>
<dbReference type="EMBL" id="DVLP01000084">
    <property type="protein sequence ID" value="HIT74532.1"/>
    <property type="molecule type" value="Genomic_DNA"/>
</dbReference>
<feature type="domain" description="YdbS-like PH" evidence="3">
    <location>
        <begin position="251"/>
        <end position="306"/>
    </location>
</feature>
<feature type="transmembrane region" description="Helical" evidence="2">
    <location>
        <begin position="55"/>
        <end position="80"/>
    </location>
</feature>
<reference evidence="4" key="1">
    <citation type="submission" date="2020-10" db="EMBL/GenBank/DDBJ databases">
        <authorList>
            <person name="Gilroy R."/>
        </authorList>
    </citation>
    <scope>NUCLEOTIDE SEQUENCE</scope>
    <source>
        <strain evidence="4">ChiGjej1B1-24693</strain>
    </source>
</reference>
<feature type="domain" description="YdbS-like PH" evidence="3">
    <location>
        <begin position="363"/>
        <end position="435"/>
    </location>
</feature>
<sequence length="467" mass="52469">MTSEQPEVTRERRPHPLSPLIRGWIVLLAILVGIGREFLPDGSDEGSWRDNLPPWWIIAVGIAVIVLVSAVGSFITWWFTRYVIDESELRIETGMLTKRSRRIGFNRIQSVDLVQPLAARIFSLAELRIEAGAGEGARIRYLTRKDASRLRDYLLARAHGQADASVDTESTADAFADRAVTDRPLVRLQPPILIGGLLLSPEFLFLLLLPAAVLVLGLTLDFWLIALPALIPYAFGVVSMISRRVVNQVNFSLADTGRGLRITRGLTNLTSQSVPLSRIQGLRVRQPLLWRIFDWYRVDIDVLGYGANSDETDKGEANGILLPVGTREQMLIAVRSCLPEADHEAVPVHPIPRRARWLRWWNFWTVRYGVDDRFAVNVEGWLDRRWEIVPHAKTQSARISQGPLQRRLGLATAHIDTTPGPISWTIPHLEGPEARDLVMAQMVRAERLRSGGQDPLDHDPLNQGPLN</sequence>
<dbReference type="PIRSF" id="PIRSF026631">
    <property type="entry name" value="UCP026631"/>
    <property type="match status" value="1"/>
</dbReference>
<feature type="transmembrane region" description="Helical" evidence="2">
    <location>
        <begin position="192"/>
        <end position="216"/>
    </location>
</feature>
<feature type="domain" description="YdbS-like PH" evidence="3">
    <location>
        <begin position="77"/>
        <end position="154"/>
    </location>
</feature>
<protein>
    <submittedName>
        <fullName evidence="4">PH domain-containing protein</fullName>
    </submittedName>
</protein>
<evidence type="ECO:0000256" key="2">
    <source>
        <dbReference type="SAM" id="Phobius"/>
    </source>
</evidence>
<keyword evidence="2" id="KW-1133">Transmembrane helix</keyword>
<gene>
    <name evidence="4" type="ORF">IAA98_03010</name>
</gene>
<dbReference type="PANTHER" id="PTHR34473:SF2">
    <property type="entry name" value="UPF0699 TRANSMEMBRANE PROTEIN YDBT"/>
    <property type="match status" value="1"/>
</dbReference>
<accession>A0A9D1GWD8</accession>
<dbReference type="PANTHER" id="PTHR34473">
    <property type="entry name" value="UPF0699 TRANSMEMBRANE PROTEIN YDBS"/>
    <property type="match status" value="1"/>
</dbReference>
<evidence type="ECO:0000313" key="4">
    <source>
        <dbReference type="EMBL" id="HIT74532.1"/>
    </source>
</evidence>